<protein>
    <recommendedName>
        <fullName evidence="2">Homologous recombination OB-fold protein OB-fold domain-containing protein</fullName>
    </recommendedName>
</protein>
<evidence type="ECO:0000313" key="3">
    <source>
        <dbReference type="EMBL" id="KAG1328108.1"/>
    </source>
</evidence>
<dbReference type="InterPro" id="IPR028045">
    <property type="entry name" value="HROB"/>
</dbReference>
<comment type="caution">
    <text evidence="3">The sequence shown here is derived from an EMBL/GenBank/DDBJ whole genome shotgun (WGS) entry which is preliminary data.</text>
</comment>
<keyword evidence="4" id="KW-1185">Reference proteome</keyword>
<dbReference type="GO" id="GO:0000725">
    <property type="term" value="P:recombinational repair"/>
    <property type="evidence" value="ECO:0007669"/>
    <property type="project" value="InterPro"/>
</dbReference>
<feature type="compositionally biased region" description="Low complexity" evidence="1">
    <location>
        <begin position="1"/>
        <end position="12"/>
    </location>
</feature>
<dbReference type="OrthoDB" id="550780at2759"/>
<gene>
    <name evidence="3" type="ORF">COCNU_01G020420</name>
</gene>
<dbReference type="PANTHER" id="PTHR14523:SF1">
    <property type="entry name" value="HOMOLOGOUS RECOMBINATION OB-FOLD PROTEIN"/>
    <property type="match status" value="1"/>
</dbReference>
<dbReference type="Pfam" id="PF15072">
    <property type="entry name" value="HROB"/>
    <property type="match status" value="1"/>
</dbReference>
<dbReference type="AlphaFoldDB" id="A0A8K0MVX9"/>
<dbReference type="InterPro" id="IPR058570">
    <property type="entry name" value="HROB_OB"/>
</dbReference>
<evidence type="ECO:0000256" key="1">
    <source>
        <dbReference type="SAM" id="MobiDB-lite"/>
    </source>
</evidence>
<accession>A0A8K0MVX9</accession>
<sequence>MHRKSATAATAAEPGSASCWEDRDRDGRVLDVDEEDGDFKLNPWLCALEFLGASYFLVSPIGSIKMRSVEQVPQVVGIIKSCTPNGLGDLFLTLKDPTGTIGASVHHKVLTESNLGSDISVGCVLILEQVKISFRHAIFAWFQVYYS</sequence>
<dbReference type="Proteomes" id="UP000797356">
    <property type="component" value="Chromosome 1"/>
</dbReference>
<organism evidence="3 4">
    <name type="scientific">Cocos nucifera</name>
    <name type="common">Coconut palm</name>
    <dbReference type="NCBI Taxonomy" id="13894"/>
    <lineage>
        <taxon>Eukaryota</taxon>
        <taxon>Viridiplantae</taxon>
        <taxon>Streptophyta</taxon>
        <taxon>Embryophyta</taxon>
        <taxon>Tracheophyta</taxon>
        <taxon>Spermatophyta</taxon>
        <taxon>Magnoliopsida</taxon>
        <taxon>Liliopsida</taxon>
        <taxon>Arecaceae</taxon>
        <taxon>Arecoideae</taxon>
        <taxon>Cocoseae</taxon>
        <taxon>Attaleinae</taxon>
        <taxon>Cocos</taxon>
    </lineage>
</organism>
<reference evidence="3" key="1">
    <citation type="journal article" date="2017" name="Gigascience">
        <title>The genome draft of coconut (Cocos nucifera).</title>
        <authorList>
            <person name="Xiao Y."/>
            <person name="Xu P."/>
            <person name="Fan H."/>
            <person name="Baudouin L."/>
            <person name="Xia W."/>
            <person name="Bocs S."/>
            <person name="Xu J."/>
            <person name="Li Q."/>
            <person name="Guo A."/>
            <person name="Zhou L."/>
            <person name="Li J."/>
            <person name="Wu Y."/>
            <person name="Ma Z."/>
            <person name="Armero A."/>
            <person name="Issali A.E."/>
            <person name="Liu N."/>
            <person name="Peng M."/>
            <person name="Yang Y."/>
        </authorList>
    </citation>
    <scope>NUCLEOTIDE SEQUENCE</scope>
    <source>
        <tissue evidence="3">Spear leaf of Hainan Tall coconut</tissue>
    </source>
</reference>
<evidence type="ECO:0000313" key="4">
    <source>
        <dbReference type="Proteomes" id="UP000797356"/>
    </source>
</evidence>
<evidence type="ECO:0000259" key="2">
    <source>
        <dbReference type="Pfam" id="PF15072"/>
    </source>
</evidence>
<dbReference type="EMBL" id="CM017872">
    <property type="protein sequence ID" value="KAG1328108.1"/>
    <property type="molecule type" value="Genomic_DNA"/>
</dbReference>
<feature type="domain" description="Homologous recombination OB-fold protein OB-fold" evidence="2">
    <location>
        <begin position="71"/>
        <end position="132"/>
    </location>
</feature>
<name>A0A8K0MVX9_COCNU</name>
<proteinExistence type="predicted"/>
<dbReference type="PANTHER" id="PTHR14523">
    <property type="entry name" value="UNCHARACTERIZED PROTEIN C17ORF53 HOMOLOG"/>
    <property type="match status" value="1"/>
</dbReference>
<reference evidence="3" key="2">
    <citation type="submission" date="2019-07" db="EMBL/GenBank/DDBJ databases">
        <authorList>
            <person name="Yang Y."/>
            <person name="Bocs S."/>
            <person name="Baudouin L."/>
        </authorList>
    </citation>
    <scope>NUCLEOTIDE SEQUENCE</scope>
    <source>
        <tissue evidence="3">Spear leaf of Hainan Tall coconut</tissue>
    </source>
</reference>
<feature type="region of interest" description="Disordered" evidence="1">
    <location>
        <begin position="1"/>
        <end position="23"/>
    </location>
</feature>